<organism evidence="3 4">
    <name type="scientific">Acanthocheilonema viteae</name>
    <name type="common">Filarial nematode worm</name>
    <name type="synonym">Dipetalonema viteae</name>
    <dbReference type="NCBI Taxonomy" id="6277"/>
    <lineage>
        <taxon>Eukaryota</taxon>
        <taxon>Metazoa</taxon>
        <taxon>Ecdysozoa</taxon>
        <taxon>Nematoda</taxon>
        <taxon>Chromadorea</taxon>
        <taxon>Rhabditida</taxon>
        <taxon>Spirurina</taxon>
        <taxon>Spiruromorpha</taxon>
        <taxon>Filarioidea</taxon>
        <taxon>Onchocercidae</taxon>
        <taxon>Acanthocheilonema</taxon>
    </lineage>
</organism>
<dbReference type="Gene3D" id="6.10.250.3170">
    <property type="match status" value="1"/>
</dbReference>
<dbReference type="Pfam" id="PF04677">
    <property type="entry name" value="CwfJ_C_1"/>
    <property type="match status" value="1"/>
</dbReference>
<sequence length="499" mass="58045">MKRLFGSSSKNRIYEQTLDSCRFCVEAACFRKYCMVACGNSVYLSSVPWQPLLKEHCLIVPIAHYSSTVTLDEDVYDEIRKFKRALVSMWKKEEMDCLFVETAKNVKHRKHMYIECIAVPNEIGEMAPIFFKKAIDDSEGEWVDNKKLVDLSKRGGDVRKVIPKGFSYFAVDFGLQPGYAHVIENEDRFPQNFAHEIIGGMMNVDRRQWRMNESLTAEEQRANTAELKRLWEPFDWKKEFKTGGSLLQLRNARNLELSGKCSTCELSSSNVTRNTSAETMGKPLRIAISLNTLHNSANRAITRAAAIRINDEYDEFDHTQAYIARRTLAHVPLLAENNAYRVILQQEKGYNELVRKPSQPSENSRVECPGFRKVPDLEPLRATPRHNAEVCTDEAYLKRHEKYEKQEKLIKRRDRMRQREEQYRLRLMKVEKPDTSPEPKIESIEVRLRSFLQELDLPYNCQQHRPCGILSKLVQMVKILVQIVGVVDWFGHKVWSNFL</sequence>
<name>A0A498SBA5_ACAVI</name>
<dbReference type="InterPro" id="IPR036265">
    <property type="entry name" value="HIT-like_sf"/>
</dbReference>
<dbReference type="InterPro" id="IPR006768">
    <property type="entry name" value="Cwf19-like_C_dom-1"/>
</dbReference>
<comment type="similarity">
    <text evidence="1">Belongs to the CWF19 family.</text>
</comment>
<evidence type="ECO:0000313" key="3">
    <source>
        <dbReference type="EMBL" id="VBB26418.1"/>
    </source>
</evidence>
<dbReference type="AlphaFoldDB" id="A0A498SBA5"/>
<dbReference type="InterPro" id="IPR006767">
    <property type="entry name" value="Cwf19-like_C_dom-2"/>
</dbReference>
<dbReference type="PANTHER" id="PTHR12072">
    <property type="entry name" value="CWF19, CELL CYCLE CONTROL PROTEIN"/>
    <property type="match status" value="1"/>
</dbReference>
<dbReference type="PROSITE" id="PS52052">
    <property type="entry name" value="PEHE"/>
    <property type="match status" value="1"/>
</dbReference>
<dbReference type="STRING" id="6277.A0A498SBA5"/>
<protein>
    <recommendedName>
        <fullName evidence="2">PEHE domain-containing protein</fullName>
    </recommendedName>
</protein>
<dbReference type="GO" id="GO:0000398">
    <property type="term" value="P:mRNA splicing, via spliceosome"/>
    <property type="evidence" value="ECO:0007669"/>
    <property type="project" value="TreeGrafter"/>
</dbReference>
<accession>A0A498SBA5</accession>
<dbReference type="SUPFAM" id="SSF54197">
    <property type="entry name" value="HIT-like"/>
    <property type="match status" value="1"/>
</dbReference>
<dbReference type="PANTHER" id="PTHR12072:SF5">
    <property type="entry name" value="CWF19-LIKE PROTEIN 2"/>
    <property type="match status" value="1"/>
</dbReference>
<dbReference type="Pfam" id="PF04676">
    <property type="entry name" value="CwfJ_C_2"/>
    <property type="match status" value="1"/>
</dbReference>
<keyword evidence="4" id="KW-1185">Reference proteome</keyword>
<evidence type="ECO:0000259" key="2">
    <source>
        <dbReference type="PROSITE" id="PS52052"/>
    </source>
</evidence>
<dbReference type="InterPro" id="IPR040194">
    <property type="entry name" value="Cwf19-like"/>
</dbReference>
<gene>
    <name evidence="3" type="ORF">NAV_LOCUS1248</name>
</gene>
<proteinExistence type="inferred from homology"/>
<dbReference type="GO" id="GO:1902562">
    <property type="term" value="C:H4 histone acetyltransferase complex"/>
    <property type="evidence" value="ECO:0007669"/>
    <property type="project" value="UniProtKB-ARBA"/>
</dbReference>
<dbReference type="Proteomes" id="UP000276991">
    <property type="component" value="Unassembled WGS sequence"/>
</dbReference>
<dbReference type="EMBL" id="UPTC01000103">
    <property type="protein sequence ID" value="VBB26418.1"/>
    <property type="molecule type" value="Genomic_DNA"/>
</dbReference>
<dbReference type="InterPro" id="IPR029332">
    <property type="entry name" value="PEHE_dom"/>
</dbReference>
<evidence type="ECO:0000313" key="4">
    <source>
        <dbReference type="Proteomes" id="UP000276991"/>
    </source>
</evidence>
<feature type="domain" description="PEHE" evidence="2">
    <location>
        <begin position="365"/>
        <end position="489"/>
    </location>
</feature>
<evidence type="ECO:0000256" key="1">
    <source>
        <dbReference type="ARBA" id="ARBA00006795"/>
    </source>
</evidence>
<dbReference type="OrthoDB" id="2113965at2759"/>
<reference evidence="3 4" key="1">
    <citation type="submission" date="2018-08" db="EMBL/GenBank/DDBJ databases">
        <authorList>
            <person name="Laetsch R D."/>
            <person name="Stevens L."/>
            <person name="Kumar S."/>
            <person name="Blaxter L. M."/>
        </authorList>
    </citation>
    <scope>NUCLEOTIDE SEQUENCE [LARGE SCALE GENOMIC DNA]</scope>
</reference>
<dbReference type="GO" id="GO:0071014">
    <property type="term" value="C:post-mRNA release spliceosomal complex"/>
    <property type="evidence" value="ECO:0007669"/>
    <property type="project" value="TreeGrafter"/>
</dbReference>